<dbReference type="InterPro" id="IPR011009">
    <property type="entry name" value="Kinase-like_dom_sf"/>
</dbReference>
<comment type="caution">
    <text evidence="9">The sequence shown here is derived from an EMBL/GenBank/DDBJ whole genome shotgun (WGS) entry which is preliminary data.</text>
</comment>
<sequence length="819" mass="92800">MPESRLVFSTLTKTLSAAFGNAFFVILHRGACTYDLTTKVKEEQPDVLGNVVPRVLTMWRCTDSEIDFGDMDPDNFNDLLNEVFSPNEEKVKKLSPKQRLRQLTEKTLLIEVPASEGEEDTELSEEARNTPTELGPIMRKRITFFVRLRTSEEADWPGVIGLNGYRMSQLLEDCIRDIVRVPRHPGSAEMRNCLTVIISQSIEPQPYRTRINEMINDNANTANPYSDVNHEVFHFIQAISTVYRSEGTGPDLSQEAAWLLLFEKFTVHFSSETYKITDILHLTTFLFEVYNYARHVQSGCNVGEKGNTVESMKKAIDRERLGTLTGKKDGRNDDGSRDPKRRRTDGDQNRDQNTYHEQIMDALKKANFKVQSIKHDPDLEPMLKLTSHVLEATSSEGVLVVVKLVRIEDSDELSLLEELNAQRSPHNHVIPLMETLEIGLGGFLIILPKKTSISDLSPCILDCESVRLSHQLVEGVAFLHRHKIAHLDIKPDNLVSDSESRCLYIIDFDIAIRCMEIDEMIELSCGTPKWSAPEIAHDNKRSLRPLNPIRADLWSCGAVVAFFGSGKDRAIDSLTGLLLNYEPRRRPLLHELMDEEPDFWSSGRLLQALALARLCFRLSRQQCGDNPVIPAPGPLLQGLRLRPPSSSLWVLQQIPKFEMWLSGILPPNLTHLSTMVKQSSSMKKWIVTKLWQYTTRAMDNAGRLAAVEAAAIAAARIFDQGNSLLMGSGRTYWRAERSLSHVRHQNQDETSLKASYVHGTRLVTPFDNASLFMDYTDFFFSVPVPDNLTLEELDTLCQTNNADGSESWNTFMRQMHAEQ</sequence>
<dbReference type="EMBL" id="LNZH02000148">
    <property type="protein sequence ID" value="OCB89793.1"/>
    <property type="molecule type" value="Genomic_DNA"/>
</dbReference>
<gene>
    <name evidence="9" type="ORF">A7U60_g2973</name>
</gene>
<dbReference type="GO" id="GO:0035556">
    <property type="term" value="P:intracellular signal transduction"/>
    <property type="evidence" value="ECO:0007669"/>
    <property type="project" value="TreeGrafter"/>
</dbReference>
<evidence type="ECO:0000313" key="9">
    <source>
        <dbReference type="EMBL" id="OCB89793.1"/>
    </source>
</evidence>
<keyword evidence="3" id="KW-0808">Transferase</keyword>
<dbReference type="PANTHER" id="PTHR24346:SF82">
    <property type="entry name" value="KP78A-RELATED"/>
    <property type="match status" value="1"/>
</dbReference>
<proteinExistence type="inferred from homology"/>
<dbReference type="SUPFAM" id="SSF56112">
    <property type="entry name" value="Protein kinase-like (PK-like)"/>
    <property type="match status" value="1"/>
</dbReference>
<dbReference type="GO" id="GO:0004674">
    <property type="term" value="F:protein serine/threonine kinase activity"/>
    <property type="evidence" value="ECO:0007669"/>
    <property type="project" value="UniProtKB-KW"/>
</dbReference>
<feature type="region of interest" description="Disordered" evidence="7">
    <location>
        <begin position="320"/>
        <end position="354"/>
    </location>
</feature>
<accession>A0A9Q5NA74</accession>
<evidence type="ECO:0000256" key="6">
    <source>
        <dbReference type="ARBA" id="ARBA00022840"/>
    </source>
</evidence>
<dbReference type="SMART" id="SM00220">
    <property type="entry name" value="S_TKc"/>
    <property type="match status" value="1"/>
</dbReference>
<evidence type="ECO:0000259" key="8">
    <source>
        <dbReference type="PROSITE" id="PS50011"/>
    </source>
</evidence>
<dbReference type="PANTHER" id="PTHR24346">
    <property type="entry name" value="MAP/MICROTUBULE AFFINITY-REGULATING KINASE"/>
    <property type="match status" value="1"/>
</dbReference>
<reference evidence="9" key="1">
    <citation type="submission" date="2016-06" db="EMBL/GenBank/DDBJ databases">
        <title>Draft Genome sequence of the fungus Inonotus baumii.</title>
        <authorList>
            <person name="Zhu H."/>
            <person name="Lin W."/>
        </authorList>
    </citation>
    <scope>NUCLEOTIDE SEQUENCE</scope>
    <source>
        <strain evidence="9">821</strain>
    </source>
</reference>
<keyword evidence="10" id="KW-1185">Reference proteome</keyword>
<keyword evidence="5 9" id="KW-0418">Kinase</keyword>
<dbReference type="Pfam" id="PF00069">
    <property type="entry name" value="Pkinase"/>
    <property type="match status" value="1"/>
</dbReference>
<dbReference type="Proteomes" id="UP000757232">
    <property type="component" value="Unassembled WGS sequence"/>
</dbReference>
<dbReference type="GO" id="GO:0005524">
    <property type="term" value="F:ATP binding"/>
    <property type="evidence" value="ECO:0007669"/>
    <property type="project" value="UniProtKB-KW"/>
</dbReference>
<evidence type="ECO:0000256" key="1">
    <source>
        <dbReference type="ARBA" id="ARBA00010791"/>
    </source>
</evidence>
<evidence type="ECO:0000256" key="4">
    <source>
        <dbReference type="ARBA" id="ARBA00022741"/>
    </source>
</evidence>
<evidence type="ECO:0000256" key="5">
    <source>
        <dbReference type="ARBA" id="ARBA00022777"/>
    </source>
</evidence>
<keyword evidence="6" id="KW-0067">ATP-binding</keyword>
<keyword evidence="4" id="KW-0547">Nucleotide-binding</keyword>
<evidence type="ECO:0000313" key="10">
    <source>
        <dbReference type="Proteomes" id="UP000757232"/>
    </source>
</evidence>
<keyword evidence="2" id="KW-0723">Serine/threonine-protein kinase</keyword>
<protein>
    <submittedName>
        <fullName evidence="9">Kinase-like protein</fullName>
    </submittedName>
</protein>
<dbReference type="AlphaFoldDB" id="A0A9Q5NA74"/>
<dbReference type="PROSITE" id="PS50011">
    <property type="entry name" value="PROTEIN_KINASE_DOM"/>
    <property type="match status" value="1"/>
</dbReference>
<dbReference type="Gene3D" id="1.10.510.10">
    <property type="entry name" value="Transferase(Phosphotransferase) domain 1"/>
    <property type="match status" value="1"/>
</dbReference>
<dbReference type="CDD" id="cd00180">
    <property type="entry name" value="PKc"/>
    <property type="match status" value="1"/>
</dbReference>
<comment type="similarity">
    <text evidence="1">Belongs to the protein kinase superfamily. CAMK Ser/Thr protein kinase family. NIM1 subfamily.</text>
</comment>
<dbReference type="OrthoDB" id="4062651at2759"/>
<dbReference type="InterPro" id="IPR000719">
    <property type="entry name" value="Prot_kinase_dom"/>
</dbReference>
<evidence type="ECO:0000256" key="7">
    <source>
        <dbReference type="SAM" id="MobiDB-lite"/>
    </source>
</evidence>
<evidence type="ECO:0000256" key="2">
    <source>
        <dbReference type="ARBA" id="ARBA00022527"/>
    </source>
</evidence>
<dbReference type="GO" id="GO:0005737">
    <property type="term" value="C:cytoplasm"/>
    <property type="evidence" value="ECO:0007669"/>
    <property type="project" value="TreeGrafter"/>
</dbReference>
<organism evidence="9 10">
    <name type="scientific">Sanghuangporus baumii</name>
    <name type="common">Phellinus baumii</name>
    <dbReference type="NCBI Taxonomy" id="108892"/>
    <lineage>
        <taxon>Eukaryota</taxon>
        <taxon>Fungi</taxon>
        <taxon>Dikarya</taxon>
        <taxon>Basidiomycota</taxon>
        <taxon>Agaricomycotina</taxon>
        <taxon>Agaricomycetes</taxon>
        <taxon>Hymenochaetales</taxon>
        <taxon>Hymenochaetaceae</taxon>
        <taxon>Sanghuangporus</taxon>
    </lineage>
</organism>
<feature type="domain" description="Protein kinase" evidence="8">
    <location>
        <begin position="357"/>
        <end position="614"/>
    </location>
</feature>
<name>A0A9Q5NA74_SANBA</name>
<evidence type="ECO:0000256" key="3">
    <source>
        <dbReference type="ARBA" id="ARBA00022679"/>
    </source>
</evidence>